<name>A0ABV7HVZ8_9GAMM</name>
<comment type="caution">
    <text evidence="3">The sequence shown here is derived from an EMBL/GenBank/DDBJ whole genome shotgun (WGS) entry which is preliminary data.</text>
</comment>
<dbReference type="RefSeq" id="WP_382416309.1">
    <property type="nucleotide sequence ID" value="NZ_AP031500.1"/>
</dbReference>
<gene>
    <name evidence="3" type="ORF">ACFOEB_10080</name>
</gene>
<dbReference type="EMBL" id="JBHRTL010000006">
    <property type="protein sequence ID" value="MFC3155546.1"/>
    <property type="molecule type" value="Genomic_DNA"/>
</dbReference>
<feature type="region of interest" description="Disordered" evidence="1">
    <location>
        <begin position="309"/>
        <end position="328"/>
    </location>
</feature>
<feature type="signal peptide" evidence="2">
    <location>
        <begin position="1"/>
        <end position="32"/>
    </location>
</feature>
<protein>
    <submittedName>
        <fullName evidence="3">Uncharacterized protein</fullName>
    </submittedName>
</protein>
<dbReference type="Gene3D" id="1.25.40.10">
    <property type="entry name" value="Tetratricopeptide repeat domain"/>
    <property type="match status" value="1"/>
</dbReference>
<dbReference type="InterPro" id="IPR011990">
    <property type="entry name" value="TPR-like_helical_dom_sf"/>
</dbReference>
<feature type="compositionally biased region" description="Basic and acidic residues" evidence="1">
    <location>
        <begin position="317"/>
        <end position="328"/>
    </location>
</feature>
<evidence type="ECO:0000256" key="1">
    <source>
        <dbReference type="SAM" id="MobiDB-lite"/>
    </source>
</evidence>
<proteinExistence type="predicted"/>
<evidence type="ECO:0000256" key="2">
    <source>
        <dbReference type="SAM" id="SignalP"/>
    </source>
</evidence>
<dbReference type="Proteomes" id="UP001595548">
    <property type="component" value="Unassembled WGS sequence"/>
</dbReference>
<feature type="chain" id="PRO_5045416268" evidence="2">
    <location>
        <begin position="33"/>
        <end position="410"/>
    </location>
</feature>
<accession>A0ABV7HVZ8</accession>
<keyword evidence="2" id="KW-0732">Signal</keyword>
<evidence type="ECO:0000313" key="4">
    <source>
        <dbReference type="Proteomes" id="UP001595548"/>
    </source>
</evidence>
<keyword evidence="4" id="KW-1185">Reference proteome</keyword>
<sequence length="410" mass="45427">MQIKSHLATLVLRRLHVVCSLLLLSVVAPLKAAPYTPANTDEVLADWGEAVERVETPLKSSETTTDTTTLALTRAAEQLAGAGKPGQSYRYQLAERSLAPLANRLPDTPSQQQEYWLLHANVLQHGHRFKEALQELDTLFVQAPNHVAGRLMAARINIVLGQPKRARDHCLALLGQTDLLTAAGCSLEARSYIDTHKDSSLADSYRELSALIEREGLPSDTRGPWLAQVLADMATRLNKPVQAARWLDNFSPRISTNYLAQWADIQLTLGNSAEVLQTLAPVVDAAGVMDDALLLRLAIAEKSLNLSSEVAPATSDSRSEQPRSLHESLNRDVSRWQALMQARVALREERGDREHAAQMARYYLDLRPDAERALHWAKLNTVSSREYTDNELLRRAEQLAGRESSTTNEG</sequence>
<organism evidence="3 4">
    <name type="scientific">Gilvimarinus japonicus</name>
    <dbReference type="NCBI Taxonomy" id="1796469"/>
    <lineage>
        <taxon>Bacteria</taxon>
        <taxon>Pseudomonadati</taxon>
        <taxon>Pseudomonadota</taxon>
        <taxon>Gammaproteobacteria</taxon>
        <taxon>Cellvibrionales</taxon>
        <taxon>Cellvibrionaceae</taxon>
        <taxon>Gilvimarinus</taxon>
    </lineage>
</organism>
<dbReference type="SUPFAM" id="SSF48452">
    <property type="entry name" value="TPR-like"/>
    <property type="match status" value="1"/>
</dbReference>
<reference evidence="4" key="1">
    <citation type="journal article" date="2019" name="Int. J. Syst. Evol. Microbiol.">
        <title>The Global Catalogue of Microorganisms (GCM) 10K type strain sequencing project: providing services to taxonomists for standard genome sequencing and annotation.</title>
        <authorList>
            <consortium name="The Broad Institute Genomics Platform"/>
            <consortium name="The Broad Institute Genome Sequencing Center for Infectious Disease"/>
            <person name="Wu L."/>
            <person name="Ma J."/>
        </authorList>
    </citation>
    <scope>NUCLEOTIDE SEQUENCE [LARGE SCALE GENOMIC DNA]</scope>
    <source>
        <strain evidence="4">KCTC 52141</strain>
    </source>
</reference>
<evidence type="ECO:0000313" key="3">
    <source>
        <dbReference type="EMBL" id="MFC3155546.1"/>
    </source>
</evidence>